<dbReference type="RefSeq" id="WP_074983471.1">
    <property type="nucleotide sequence ID" value="NZ_CADFGN010000008.1"/>
</dbReference>
<keyword evidence="4" id="KW-1185">Reference proteome</keyword>
<dbReference type="AlphaFoldDB" id="A0AAQ1GFH0"/>
<dbReference type="InterPro" id="IPR027056">
    <property type="entry name" value="Gluconate_2DH_su3"/>
</dbReference>
<dbReference type="PROSITE" id="PS51318">
    <property type="entry name" value="TAT"/>
    <property type="match status" value="1"/>
</dbReference>
<protein>
    <submittedName>
        <fullName evidence="2">Gluconate 2-dehydrogenase gamma chain</fullName>
    </submittedName>
</protein>
<organism evidence="2 3">
    <name type="scientific">Paraburkholderia tropica</name>
    <dbReference type="NCBI Taxonomy" id="92647"/>
    <lineage>
        <taxon>Bacteria</taxon>
        <taxon>Pseudomonadati</taxon>
        <taxon>Pseudomonadota</taxon>
        <taxon>Betaproteobacteria</taxon>
        <taxon>Burkholderiales</taxon>
        <taxon>Burkholderiaceae</taxon>
        <taxon>Paraburkholderia</taxon>
    </lineage>
</organism>
<dbReference type="Proteomes" id="UP000247515">
    <property type="component" value="Unassembled WGS sequence"/>
</dbReference>
<evidence type="ECO:0000313" key="2">
    <source>
        <dbReference type="EMBL" id="SEJ66507.1"/>
    </source>
</evidence>
<reference evidence="1 4" key="2">
    <citation type="submission" date="2018-05" db="EMBL/GenBank/DDBJ databases">
        <title>Genomic Encyclopedia of Type Strains, Phase IV (KMG-V): Genome sequencing to study the core and pangenomes of soil and plant-associated prokaryotes.</title>
        <authorList>
            <person name="Whitman W."/>
        </authorList>
    </citation>
    <scope>NUCLEOTIDE SEQUENCE [LARGE SCALE GENOMIC DNA]</scope>
    <source>
        <strain evidence="1 4">SIr-6563</strain>
    </source>
</reference>
<dbReference type="EMBL" id="FNZM01000007">
    <property type="protein sequence ID" value="SEJ66507.1"/>
    <property type="molecule type" value="Genomic_DNA"/>
</dbReference>
<dbReference type="EMBL" id="QJJV01000007">
    <property type="protein sequence ID" value="PXX17046.1"/>
    <property type="molecule type" value="Genomic_DNA"/>
</dbReference>
<dbReference type="Pfam" id="PF13618">
    <property type="entry name" value="Gluconate_2-dh3"/>
    <property type="match status" value="1"/>
</dbReference>
<reference evidence="2 3" key="1">
    <citation type="submission" date="2016-10" db="EMBL/GenBank/DDBJ databases">
        <authorList>
            <person name="Varghese N."/>
            <person name="Submissions S."/>
        </authorList>
    </citation>
    <scope>NUCLEOTIDE SEQUENCE [LARGE SCALE GENOMIC DNA]</scope>
    <source>
        <strain evidence="2 3">LMG 22274</strain>
    </source>
</reference>
<dbReference type="GeneID" id="61306744"/>
<evidence type="ECO:0000313" key="1">
    <source>
        <dbReference type="EMBL" id="PXX17046.1"/>
    </source>
</evidence>
<evidence type="ECO:0000313" key="3">
    <source>
        <dbReference type="Proteomes" id="UP000183529"/>
    </source>
</evidence>
<gene>
    <name evidence="1" type="ORF">C7400_107255</name>
    <name evidence="2" type="ORF">SAMN05216550_10759</name>
</gene>
<evidence type="ECO:0000313" key="4">
    <source>
        <dbReference type="Proteomes" id="UP000247515"/>
    </source>
</evidence>
<name>A0AAQ1GFH0_9BURK</name>
<comment type="caution">
    <text evidence="2">The sequence shown here is derived from an EMBL/GenBank/DDBJ whole genome shotgun (WGS) entry which is preliminary data.</text>
</comment>
<dbReference type="Proteomes" id="UP000183529">
    <property type="component" value="Unassembled WGS sequence"/>
</dbReference>
<accession>A0AAQ1GFH0</accession>
<sequence length="239" mass="26356">MLSDISASRRKFLLTAVLALPTMGVFVNTLSAAEAAEMAAPDLKTYRPAFFSAEEWAFMLAACDRLIPADGRGPGALETNVPVFIDQQMHGDFGREIYLQGPFNTQAPKELGYQLPYTPQQIYQRGIKLTDAYCRQKYHKRFSELDAATQDVVLKALQDNDIHFADGGESALKASQFFGEMISDSKNGYLSDPMYGGNKGMKAWIAIGFPGARASFLEWVSQHNVKYPLGPVSLNGLRA</sequence>
<proteinExistence type="predicted"/>
<dbReference type="InterPro" id="IPR006311">
    <property type="entry name" value="TAT_signal"/>
</dbReference>